<dbReference type="AlphaFoldDB" id="A0A8H3DIQ3"/>
<dbReference type="Proteomes" id="UP000663861">
    <property type="component" value="Unassembled WGS sequence"/>
</dbReference>
<evidence type="ECO:0000256" key="1">
    <source>
        <dbReference type="SAM" id="MobiDB-lite"/>
    </source>
</evidence>
<feature type="compositionally biased region" description="Polar residues" evidence="1">
    <location>
        <begin position="212"/>
        <end position="222"/>
    </location>
</feature>
<name>A0A8H3DIQ3_9AGAM</name>
<reference evidence="2" key="1">
    <citation type="submission" date="2021-01" db="EMBL/GenBank/DDBJ databases">
        <authorList>
            <person name="Kaushik A."/>
        </authorList>
    </citation>
    <scope>NUCLEOTIDE SEQUENCE</scope>
    <source>
        <strain evidence="2">AG4-RS23</strain>
    </source>
</reference>
<feature type="region of interest" description="Disordered" evidence="1">
    <location>
        <begin position="196"/>
        <end position="222"/>
    </location>
</feature>
<comment type="caution">
    <text evidence="2">The sequence shown here is derived from an EMBL/GenBank/DDBJ whole genome shotgun (WGS) entry which is preliminary data.</text>
</comment>
<dbReference type="EMBL" id="CAJMWY010004332">
    <property type="protein sequence ID" value="CAE6527968.1"/>
    <property type="molecule type" value="Genomic_DNA"/>
</dbReference>
<sequence length="222" mass="24425">MGGGGGGGTLAPSSTRPSSQEKSEVKFKDKAEQLADEAHLLMKRQLEATIKDDMAEWLDDFFFGDDAQPPQLRKSMITVAQRNGISIDLAEGIVDIAFEILKDIMSNTQTGGRQKPSYLLFIRHKTIIRVDLRAWRYVPRSKDSSFAAAYYMAITTLTKDASYIPELTKIIQKRVVVDKHTSDDYFGDLLEKISSGRGAGQVPPSGAAPEINATTQDGPPCR</sequence>
<feature type="region of interest" description="Disordered" evidence="1">
    <location>
        <begin position="1"/>
        <end position="28"/>
    </location>
</feature>
<gene>
    <name evidence="2" type="ORF">RDB_LOCUS168401</name>
</gene>
<feature type="compositionally biased region" description="Basic and acidic residues" evidence="1">
    <location>
        <begin position="19"/>
        <end position="28"/>
    </location>
</feature>
<proteinExistence type="predicted"/>
<evidence type="ECO:0000313" key="2">
    <source>
        <dbReference type="EMBL" id="CAE6527968.1"/>
    </source>
</evidence>
<organism evidence="2 3">
    <name type="scientific">Rhizoctonia solani</name>
    <dbReference type="NCBI Taxonomy" id="456999"/>
    <lineage>
        <taxon>Eukaryota</taxon>
        <taxon>Fungi</taxon>
        <taxon>Dikarya</taxon>
        <taxon>Basidiomycota</taxon>
        <taxon>Agaricomycotina</taxon>
        <taxon>Agaricomycetes</taxon>
        <taxon>Cantharellales</taxon>
        <taxon>Ceratobasidiaceae</taxon>
        <taxon>Rhizoctonia</taxon>
    </lineage>
</organism>
<accession>A0A8H3DIQ3</accession>
<protein>
    <submittedName>
        <fullName evidence="2">Uncharacterized protein</fullName>
    </submittedName>
</protein>
<evidence type="ECO:0000313" key="3">
    <source>
        <dbReference type="Proteomes" id="UP000663861"/>
    </source>
</evidence>